<keyword evidence="4" id="KW-1185">Reference proteome</keyword>
<organism evidence="3 4">
    <name type="scientific">Owenia fusiformis</name>
    <name type="common">Polychaete worm</name>
    <dbReference type="NCBI Taxonomy" id="6347"/>
    <lineage>
        <taxon>Eukaryota</taxon>
        <taxon>Metazoa</taxon>
        <taxon>Spiralia</taxon>
        <taxon>Lophotrochozoa</taxon>
        <taxon>Annelida</taxon>
        <taxon>Polychaeta</taxon>
        <taxon>Sedentaria</taxon>
        <taxon>Canalipalpata</taxon>
        <taxon>Sabellida</taxon>
        <taxon>Oweniida</taxon>
        <taxon>Oweniidae</taxon>
        <taxon>Owenia</taxon>
    </lineage>
</organism>
<feature type="domain" description="Phosphatidylinositol-specific phospholipase C X" evidence="2">
    <location>
        <begin position="129"/>
        <end position="304"/>
    </location>
</feature>
<evidence type="ECO:0000259" key="2">
    <source>
        <dbReference type="SMART" id="SM00148"/>
    </source>
</evidence>
<dbReference type="PANTHER" id="PTHR13593:SF113">
    <property type="entry name" value="SI:DKEY-266F7.9"/>
    <property type="match status" value="1"/>
</dbReference>
<dbReference type="Proteomes" id="UP000749559">
    <property type="component" value="Unassembled WGS sequence"/>
</dbReference>
<feature type="region of interest" description="Disordered" evidence="1">
    <location>
        <begin position="54"/>
        <end position="108"/>
    </location>
</feature>
<feature type="compositionally biased region" description="Basic and acidic residues" evidence="1">
    <location>
        <begin position="69"/>
        <end position="99"/>
    </location>
</feature>
<protein>
    <recommendedName>
        <fullName evidence="2">Phosphatidylinositol-specific phospholipase C X domain-containing protein</fullName>
    </recommendedName>
</protein>
<evidence type="ECO:0000313" key="4">
    <source>
        <dbReference type="Proteomes" id="UP000749559"/>
    </source>
</evidence>
<dbReference type="GO" id="GO:0006629">
    <property type="term" value="P:lipid metabolic process"/>
    <property type="evidence" value="ECO:0007669"/>
    <property type="project" value="InterPro"/>
</dbReference>
<evidence type="ECO:0000313" key="3">
    <source>
        <dbReference type="EMBL" id="CAH1784348.1"/>
    </source>
</evidence>
<dbReference type="Gene3D" id="3.20.20.190">
    <property type="entry name" value="Phosphatidylinositol (PI) phosphodiesterase"/>
    <property type="match status" value="1"/>
</dbReference>
<comment type="caution">
    <text evidence="3">The sequence shown here is derived from an EMBL/GenBank/DDBJ whole genome shotgun (WGS) entry which is preliminary data.</text>
</comment>
<dbReference type="InterPro" id="IPR000909">
    <property type="entry name" value="PLipase_C_PInositol-sp_X_dom"/>
</dbReference>
<dbReference type="AlphaFoldDB" id="A0A8S4NRA8"/>
<evidence type="ECO:0000256" key="1">
    <source>
        <dbReference type="SAM" id="MobiDB-lite"/>
    </source>
</evidence>
<dbReference type="InterPro" id="IPR051057">
    <property type="entry name" value="PI-PLC_domain"/>
</dbReference>
<reference evidence="3" key="1">
    <citation type="submission" date="2022-03" db="EMBL/GenBank/DDBJ databases">
        <authorList>
            <person name="Martin C."/>
        </authorList>
    </citation>
    <scope>NUCLEOTIDE SEQUENCE</scope>
</reference>
<name>A0A8S4NRA8_OWEFU</name>
<gene>
    <name evidence="3" type="ORF">OFUS_LOCUS10560</name>
</gene>
<dbReference type="GO" id="GO:0008081">
    <property type="term" value="F:phosphoric diester hydrolase activity"/>
    <property type="evidence" value="ECO:0007669"/>
    <property type="project" value="InterPro"/>
</dbReference>
<dbReference type="EMBL" id="CAIIXF020000005">
    <property type="protein sequence ID" value="CAH1784348.1"/>
    <property type="molecule type" value="Genomic_DNA"/>
</dbReference>
<accession>A0A8S4NRA8</accession>
<dbReference type="SUPFAM" id="SSF51695">
    <property type="entry name" value="PLC-like phosphodiesterases"/>
    <property type="match status" value="1"/>
</dbReference>
<dbReference type="InterPro" id="IPR017946">
    <property type="entry name" value="PLC-like_Pdiesterase_TIM-brl"/>
</dbReference>
<dbReference type="SMART" id="SM00148">
    <property type="entry name" value="PLCXc"/>
    <property type="match status" value="1"/>
</dbReference>
<dbReference type="OrthoDB" id="1046782at2759"/>
<dbReference type="Pfam" id="PF26146">
    <property type="entry name" value="PI-PLC_X"/>
    <property type="match status" value="1"/>
</dbReference>
<sequence length="426" mass="49068">MRLATLCFGSHLMCIYRSSFDLSHHTTRNHWISISSQDIIPAVRDIDAIENTEQVKDVKDADTPVQSPRDAEPIKAEKENTDADDTVKVEEVKTEAPEEKTEEPEVDEATKYPKANWMGDLPEGLHEVPLTLLSLPGSHDSLAIKSDMSTHMPFSPYNPDIAKCIDQLPSFPLFDNFRTKLKEMNRDWSATQESTILEQLQLGIRYFDLRVAKHHGLIFGEHGLFTGEIWKYLGIIKKFLEDHPKEVVLLYFQNLNNLDEKDTQDFIVRLRQTFGQKIIPRTQIEMTTLNTLWQYNQQVMILFKDENLKLLNRTAARQIWPADKLLYNPWPNMQEGHHLIRFIDKHYECSGTDPGMKFHITQAILSPTIEMAFAGKLEYGSLEEMALQGAQPRVIDWMKTKTSMYVVISDFVNQEIVDAVLSFNKA</sequence>
<proteinExistence type="predicted"/>
<dbReference type="PANTHER" id="PTHR13593">
    <property type="match status" value="1"/>
</dbReference>